<reference evidence="4 5" key="1">
    <citation type="journal article" date="2019" name="Nat. Ecol. Evol.">
        <title>Megaphylogeny resolves global patterns of mushroom evolution.</title>
        <authorList>
            <person name="Varga T."/>
            <person name="Krizsan K."/>
            <person name="Foldi C."/>
            <person name="Dima B."/>
            <person name="Sanchez-Garcia M."/>
            <person name="Sanchez-Ramirez S."/>
            <person name="Szollosi G.J."/>
            <person name="Szarkandi J.G."/>
            <person name="Papp V."/>
            <person name="Albert L."/>
            <person name="Andreopoulos W."/>
            <person name="Angelini C."/>
            <person name="Antonin V."/>
            <person name="Barry K.W."/>
            <person name="Bougher N.L."/>
            <person name="Buchanan P."/>
            <person name="Buyck B."/>
            <person name="Bense V."/>
            <person name="Catcheside P."/>
            <person name="Chovatia M."/>
            <person name="Cooper J."/>
            <person name="Damon W."/>
            <person name="Desjardin D."/>
            <person name="Finy P."/>
            <person name="Geml J."/>
            <person name="Haridas S."/>
            <person name="Hughes K."/>
            <person name="Justo A."/>
            <person name="Karasinski D."/>
            <person name="Kautmanova I."/>
            <person name="Kiss B."/>
            <person name="Kocsube S."/>
            <person name="Kotiranta H."/>
            <person name="LaButti K.M."/>
            <person name="Lechner B.E."/>
            <person name="Liimatainen K."/>
            <person name="Lipzen A."/>
            <person name="Lukacs Z."/>
            <person name="Mihaltcheva S."/>
            <person name="Morgado L.N."/>
            <person name="Niskanen T."/>
            <person name="Noordeloos M.E."/>
            <person name="Ohm R.A."/>
            <person name="Ortiz-Santana B."/>
            <person name="Ovrebo C."/>
            <person name="Racz N."/>
            <person name="Riley R."/>
            <person name="Savchenko A."/>
            <person name="Shiryaev A."/>
            <person name="Soop K."/>
            <person name="Spirin V."/>
            <person name="Szebenyi C."/>
            <person name="Tomsovsky M."/>
            <person name="Tulloss R.E."/>
            <person name="Uehling J."/>
            <person name="Grigoriev I.V."/>
            <person name="Vagvolgyi C."/>
            <person name="Papp T."/>
            <person name="Martin F.M."/>
            <person name="Miettinen O."/>
            <person name="Hibbett D.S."/>
            <person name="Nagy L.G."/>
        </authorList>
    </citation>
    <scope>NUCLEOTIDE SEQUENCE [LARGE SCALE GENOMIC DNA]</scope>
    <source>
        <strain evidence="4 5">HHB13444</strain>
    </source>
</reference>
<keyword evidence="2" id="KW-1133">Transmembrane helix</keyword>
<evidence type="ECO:0000313" key="4">
    <source>
        <dbReference type="EMBL" id="TFK87514.1"/>
    </source>
</evidence>
<accession>A0A5C3PCP6</accession>
<evidence type="ECO:0000256" key="1">
    <source>
        <dbReference type="SAM" id="MobiDB-lite"/>
    </source>
</evidence>
<proteinExistence type="predicted"/>
<dbReference type="InParanoid" id="A0A5C3PCP6"/>
<dbReference type="AlphaFoldDB" id="A0A5C3PCP6"/>
<feature type="transmembrane region" description="Helical" evidence="2">
    <location>
        <begin position="84"/>
        <end position="103"/>
    </location>
</feature>
<feature type="transmembrane region" description="Helical" evidence="2">
    <location>
        <begin position="12"/>
        <end position="28"/>
    </location>
</feature>
<dbReference type="EMBL" id="ML211150">
    <property type="protein sequence ID" value="TFK87514.1"/>
    <property type="molecule type" value="Genomic_DNA"/>
</dbReference>
<dbReference type="Proteomes" id="UP000308197">
    <property type="component" value="Unassembled WGS sequence"/>
</dbReference>
<sequence>MSADVVPQPVHIHNYLHLVGVVILYYDFTLTFGEEYWRIWKAPRSMSSFLFFLNRYLPVLGDIAVNVGNFYIFPTELGCRHYAFFRQLLLIVNQVVVCYILFLRTFALYGRDWRVGGSIFGFAMILLGISCWSIVGQHEDVELRGGCHLAADRMTAHPTGIAVSWESLFLFDLTIFSLTLFKTLQARRRNPVTIGRNDILSLVMRDGSSSQPHPLLRGCLSTAASSLSVTMMSRLMLNLHGSVSGREIVTTPISDSSGPSDNSTSLLFTTRISMPPISMIATTSDQEAARYRDRESAYVRDARAGYDHGYIEEVYEMQDTHYRDRDDTPLQVSAERRLGGDANDKRGW</sequence>
<dbReference type="InterPro" id="IPR045340">
    <property type="entry name" value="DUF6533"/>
</dbReference>
<keyword evidence="2" id="KW-0812">Transmembrane</keyword>
<feature type="transmembrane region" description="Helical" evidence="2">
    <location>
        <begin position="162"/>
        <end position="181"/>
    </location>
</feature>
<keyword evidence="2" id="KW-0472">Membrane</keyword>
<feature type="transmembrane region" description="Helical" evidence="2">
    <location>
        <begin position="115"/>
        <end position="135"/>
    </location>
</feature>
<feature type="transmembrane region" description="Helical" evidence="2">
    <location>
        <begin position="49"/>
        <end position="72"/>
    </location>
</feature>
<evidence type="ECO:0000313" key="5">
    <source>
        <dbReference type="Proteomes" id="UP000308197"/>
    </source>
</evidence>
<keyword evidence="5" id="KW-1185">Reference proteome</keyword>
<organism evidence="4 5">
    <name type="scientific">Polyporus arcularius HHB13444</name>
    <dbReference type="NCBI Taxonomy" id="1314778"/>
    <lineage>
        <taxon>Eukaryota</taxon>
        <taxon>Fungi</taxon>
        <taxon>Dikarya</taxon>
        <taxon>Basidiomycota</taxon>
        <taxon>Agaricomycotina</taxon>
        <taxon>Agaricomycetes</taxon>
        <taxon>Polyporales</taxon>
        <taxon>Polyporaceae</taxon>
        <taxon>Polyporus</taxon>
    </lineage>
</organism>
<evidence type="ECO:0000259" key="3">
    <source>
        <dbReference type="Pfam" id="PF20151"/>
    </source>
</evidence>
<name>A0A5C3PCP6_9APHY</name>
<feature type="region of interest" description="Disordered" evidence="1">
    <location>
        <begin position="322"/>
        <end position="348"/>
    </location>
</feature>
<protein>
    <recommendedName>
        <fullName evidence="3">DUF6533 domain-containing protein</fullName>
    </recommendedName>
</protein>
<dbReference type="Pfam" id="PF20151">
    <property type="entry name" value="DUF6533"/>
    <property type="match status" value="1"/>
</dbReference>
<evidence type="ECO:0000256" key="2">
    <source>
        <dbReference type="SAM" id="Phobius"/>
    </source>
</evidence>
<feature type="domain" description="DUF6533" evidence="3">
    <location>
        <begin position="15"/>
        <end position="60"/>
    </location>
</feature>
<gene>
    <name evidence="4" type="ORF">K466DRAFT_586327</name>
</gene>